<keyword evidence="2" id="KW-1185">Reference proteome</keyword>
<accession>A0A4Y2E9M1</accession>
<dbReference type="EMBL" id="BGPR01000538">
    <property type="protein sequence ID" value="GBM25457.1"/>
    <property type="molecule type" value="Genomic_DNA"/>
</dbReference>
<comment type="caution">
    <text evidence="1">The sequence shown here is derived from an EMBL/GenBank/DDBJ whole genome shotgun (WGS) entry which is preliminary data.</text>
</comment>
<sequence length="103" mass="12079">MSCSSFCCKLFLRRFSSQPFFVKTRSKGCLGYPLQDAVFEFSLSRRALWDESTRESWESAIWLSLYFRIHAEQIRPEGTQRSGGEGEPVTISDYPFYTHRYLT</sequence>
<proteinExistence type="predicted"/>
<gene>
    <name evidence="1" type="ORF">AVEN_261574_1</name>
</gene>
<dbReference type="AlphaFoldDB" id="A0A4Y2E9M1"/>
<evidence type="ECO:0000313" key="1">
    <source>
        <dbReference type="EMBL" id="GBM25457.1"/>
    </source>
</evidence>
<dbReference type="Proteomes" id="UP000499080">
    <property type="component" value="Unassembled WGS sequence"/>
</dbReference>
<evidence type="ECO:0000313" key="2">
    <source>
        <dbReference type="Proteomes" id="UP000499080"/>
    </source>
</evidence>
<organism evidence="1 2">
    <name type="scientific">Araneus ventricosus</name>
    <name type="common">Orbweaver spider</name>
    <name type="synonym">Epeira ventricosa</name>
    <dbReference type="NCBI Taxonomy" id="182803"/>
    <lineage>
        <taxon>Eukaryota</taxon>
        <taxon>Metazoa</taxon>
        <taxon>Ecdysozoa</taxon>
        <taxon>Arthropoda</taxon>
        <taxon>Chelicerata</taxon>
        <taxon>Arachnida</taxon>
        <taxon>Araneae</taxon>
        <taxon>Araneomorphae</taxon>
        <taxon>Entelegynae</taxon>
        <taxon>Araneoidea</taxon>
        <taxon>Araneidae</taxon>
        <taxon>Araneus</taxon>
    </lineage>
</organism>
<reference evidence="1 2" key="1">
    <citation type="journal article" date="2019" name="Sci. Rep.">
        <title>Orb-weaving spider Araneus ventricosus genome elucidates the spidroin gene catalogue.</title>
        <authorList>
            <person name="Kono N."/>
            <person name="Nakamura H."/>
            <person name="Ohtoshi R."/>
            <person name="Moran D.A.P."/>
            <person name="Shinohara A."/>
            <person name="Yoshida Y."/>
            <person name="Fujiwara M."/>
            <person name="Mori M."/>
            <person name="Tomita M."/>
            <person name="Arakawa K."/>
        </authorList>
    </citation>
    <scope>NUCLEOTIDE SEQUENCE [LARGE SCALE GENOMIC DNA]</scope>
</reference>
<name>A0A4Y2E9M1_ARAVE</name>
<protein>
    <submittedName>
        <fullName evidence="1">Uncharacterized protein</fullName>
    </submittedName>
</protein>